<dbReference type="PIRSF" id="PIRSF005962">
    <property type="entry name" value="Pept_M20D_amidohydro"/>
    <property type="match status" value="1"/>
</dbReference>
<evidence type="ECO:0000259" key="1">
    <source>
        <dbReference type="Pfam" id="PF07687"/>
    </source>
</evidence>
<dbReference type="GO" id="GO:0016787">
    <property type="term" value="F:hydrolase activity"/>
    <property type="evidence" value="ECO:0007669"/>
    <property type="project" value="UniProtKB-KW"/>
</dbReference>
<organism evidence="2 3">
    <name type="scientific">Paenibacillus hunanensis</name>
    <dbReference type="NCBI Taxonomy" id="539262"/>
    <lineage>
        <taxon>Bacteria</taxon>
        <taxon>Bacillati</taxon>
        <taxon>Bacillota</taxon>
        <taxon>Bacilli</taxon>
        <taxon>Bacillales</taxon>
        <taxon>Paenibacillaceae</taxon>
        <taxon>Paenibacillus</taxon>
    </lineage>
</organism>
<dbReference type="SUPFAM" id="SSF53187">
    <property type="entry name" value="Zn-dependent exopeptidases"/>
    <property type="match status" value="1"/>
</dbReference>
<comment type="caution">
    <text evidence="2">The sequence shown here is derived from an EMBL/GenBank/DDBJ whole genome shotgun (WGS) entry which is preliminary data.</text>
</comment>
<name>A0ABU1IUM3_9BACL</name>
<evidence type="ECO:0000313" key="3">
    <source>
        <dbReference type="Proteomes" id="UP001185028"/>
    </source>
</evidence>
<dbReference type="SUPFAM" id="SSF55031">
    <property type="entry name" value="Bacterial exopeptidase dimerisation domain"/>
    <property type="match status" value="1"/>
</dbReference>
<dbReference type="Pfam" id="PF01546">
    <property type="entry name" value="Peptidase_M20"/>
    <property type="match status" value="1"/>
</dbReference>
<dbReference type="Gene3D" id="3.40.630.10">
    <property type="entry name" value="Zn peptidases"/>
    <property type="match status" value="1"/>
</dbReference>
<dbReference type="NCBIfam" id="TIGR01891">
    <property type="entry name" value="amidohydrolases"/>
    <property type="match status" value="1"/>
</dbReference>
<dbReference type="EMBL" id="JAVDQH010000001">
    <property type="protein sequence ID" value="MDR6242347.1"/>
    <property type="molecule type" value="Genomic_DNA"/>
</dbReference>
<dbReference type="Gene3D" id="3.30.70.360">
    <property type="match status" value="1"/>
</dbReference>
<sequence length="391" mass="41798">MIGSEALQERLIEVRRHLHRYPELSGDEVETTSYLRSQLLAAEIRLLELPGVTTGVVAEIGSGEGPLVALRGDIDALPVQEETGLPFASSVQGRMHACGHDFHAASLLGAAYLLKREETTLQGRVRLIFQPSEEKATGAQQLIQAGVLDSVEAVFGLHNKPDLAVGEIGVREGPLMAAADGFRVEVRGRGSHAAVPDAGIDPIVAASHMITALQSIVSRNVSAQDSAVISVTRLNSGHTWNVIPELAHFQGTIRTFQDGVRQKVRQQFEQVIYGVGAAFGVEVAIQWIDGPPPVDNTAEWIPVVQEAVAAAGLQAIIPNVSPASEDFAFYQQHRPGVFIFVGTSGPQEWHHPAFDIDERALAPTATVLASIAHHALKHLAGARVAAEQTSG</sequence>
<protein>
    <submittedName>
        <fullName evidence="2">Amidohydrolase</fullName>
        <ecNumber evidence="2">3.5.1.-</ecNumber>
    </submittedName>
</protein>
<proteinExistence type="predicted"/>
<gene>
    <name evidence="2" type="ORF">JOC58_000231</name>
</gene>
<accession>A0ABU1IUM3</accession>
<dbReference type="InterPro" id="IPR036264">
    <property type="entry name" value="Bact_exopeptidase_dim_dom"/>
</dbReference>
<dbReference type="PANTHER" id="PTHR11014">
    <property type="entry name" value="PEPTIDASE M20 FAMILY MEMBER"/>
    <property type="match status" value="1"/>
</dbReference>
<reference evidence="2 3" key="1">
    <citation type="submission" date="2023-07" db="EMBL/GenBank/DDBJ databases">
        <title>Genomic Encyclopedia of Type Strains, Phase IV (KMG-IV): sequencing the most valuable type-strain genomes for metagenomic binning, comparative biology and taxonomic classification.</title>
        <authorList>
            <person name="Goeker M."/>
        </authorList>
    </citation>
    <scope>NUCLEOTIDE SEQUENCE [LARGE SCALE GENOMIC DNA]</scope>
    <source>
        <strain evidence="2 3">DSM 22170</strain>
    </source>
</reference>
<dbReference type="InterPro" id="IPR002933">
    <property type="entry name" value="Peptidase_M20"/>
</dbReference>
<dbReference type="PANTHER" id="PTHR11014:SF63">
    <property type="entry name" value="METALLOPEPTIDASE, PUTATIVE (AFU_ORTHOLOGUE AFUA_6G09600)-RELATED"/>
    <property type="match status" value="1"/>
</dbReference>
<dbReference type="InterPro" id="IPR011650">
    <property type="entry name" value="Peptidase_M20_dimer"/>
</dbReference>
<keyword evidence="2" id="KW-0378">Hydrolase</keyword>
<dbReference type="Proteomes" id="UP001185028">
    <property type="component" value="Unassembled WGS sequence"/>
</dbReference>
<dbReference type="Pfam" id="PF07687">
    <property type="entry name" value="M20_dimer"/>
    <property type="match status" value="1"/>
</dbReference>
<evidence type="ECO:0000313" key="2">
    <source>
        <dbReference type="EMBL" id="MDR6242347.1"/>
    </source>
</evidence>
<dbReference type="InterPro" id="IPR017439">
    <property type="entry name" value="Amidohydrolase"/>
</dbReference>
<feature type="domain" description="Peptidase M20 dimerisation" evidence="1">
    <location>
        <begin position="181"/>
        <end position="272"/>
    </location>
</feature>
<keyword evidence="3" id="KW-1185">Reference proteome</keyword>
<dbReference type="RefSeq" id="WP_188774812.1">
    <property type="nucleotide sequence ID" value="NZ_BMMB01000003.1"/>
</dbReference>
<dbReference type="EC" id="3.5.1.-" evidence="2"/>